<name>A0ABV7VW78_9GAMM</name>
<comment type="caution">
    <text evidence="1">The sequence shown here is derived from an EMBL/GenBank/DDBJ whole genome shotgun (WGS) entry which is preliminary data.</text>
</comment>
<evidence type="ECO:0000313" key="1">
    <source>
        <dbReference type="EMBL" id="MFC3680308.1"/>
    </source>
</evidence>
<gene>
    <name evidence="1" type="ORF">ACFOMG_09395</name>
</gene>
<accession>A0ABV7VW78</accession>
<dbReference type="EMBL" id="JBHRYB010000006">
    <property type="protein sequence ID" value="MFC3680308.1"/>
    <property type="molecule type" value="Genomic_DNA"/>
</dbReference>
<sequence>MTMNHYSVLGFYEESGQSFCHHVRAVTPQAALKCVAEAFSEACFVAVIDGLLEEGQGITFPDEDLISAFAIEEKTELYHGDAELL</sequence>
<protein>
    <submittedName>
        <fullName evidence="1">Uncharacterized protein</fullName>
    </submittedName>
</protein>
<proteinExistence type="predicted"/>
<keyword evidence="2" id="KW-1185">Reference proteome</keyword>
<organism evidence="1 2">
    <name type="scientific">Bacterioplanoides pacificum</name>
    <dbReference type="NCBI Taxonomy" id="1171596"/>
    <lineage>
        <taxon>Bacteria</taxon>
        <taxon>Pseudomonadati</taxon>
        <taxon>Pseudomonadota</taxon>
        <taxon>Gammaproteobacteria</taxon>
        <taxon>Oceanospirillales</taxon>
        <taxon>Oceanospirillaceae</taxon>
        <taxon>Bacterioplanoides</taxon>
    </lineage>
</organism>
<reference evidence="2" key="1">
    <citation type="journal article" date="2019" name="Int. J. Syst. Evol. Microbiol.">
        <title>The Global Catalogue of Microorganisms (GCM) 10K type strain sequencing project: providing services to taxonomists for standard genome sequencing and annotation.</title>
        <authorList>
            <consortium name="The Broad Institute Genomics Platform"/>
            <consortium name="The Broad Institute Genome Sequencing Center for Infectious Disease"/>
            <person name="Wu L."/>
            <person name="Ma J."/>
        </authorList>
    </citation>
    <scope>NUCLEOTIDE SEQUENCE [LARGE SCALE GENOMIC DNA]</scope>
    <source>
        <strain evidence="2">KCTC 42424</strain>
    </source>
</reference>
<dbReference type="RefSeq" id="WP_376866232.1">
    <property type="nucleotide sequence ID" value="NZ_JBHRYB010000006.1"/>
</dbReference>
<evidence type="ECO:0000313" key="2">
    <source>
        <dbReference type="Proteomes" id="UP001595722"/>
    </source>
</evidence>
<dbReference type="Proteomes" id="UP001595722">
    <property type="component" value="Unassembled WGS sequence"/>
</dbReference>